<sequence>MAADGMLPLAKRFAGTSLSGRYDESAGIAVILMEPATTFAGIVVASMAFCCNQARRLLEPASELLERAFVPRSTNQVRRPQRRGQQVAHGDAATMSIDSKDLQPDSRGNCIRF</sequence>
<accession>M7ZJR0</accession>
<name>M7ZJR0_TRIUA</name>
<proteinExistence type="predicted"/>
<protein>
    <submittedName>
        <fullName evidence="1">Uncharacterized protein</fullName>
    </submittedName>
</protein>
<reference evidence="1" key="1">
    <citation type="journal article" date="2013" name="Nature">
        <title>Draft genome of the wheat A-genome progenitor Triticum urartu.</title>
        <authorList>
            <person name="Ling H.Q."/>
            <person name="Zhao S."/>
            <person name="Liu D."/>
            <person name="Wang J."/>
            <person name="Sun H."/>
            <person name="Zhang C."/>
            <person name="Fan H."/>
            <person name="Li D."/>
            <person name="Dong L."/>
            <person name="Tao Y."/>
            <person name="Gao C."/>
            <person name="Wu H."/>
            <person name="Li Y."/>
            <person name="Cui Y."/>
            <person name="Guo X."/>
            <person name="Zheng S."/>
            <person name="Wang B."/>
            <person name="Yu K."/>
            <person name="Liang Q."/>
            <person name="Yang W."/>
            <person name="Lou X."/>
            <person name="Chen J."/>
            <person name="Feng M."/>
            <person name="Jian J."/>
            <person name="Zhang X."/>
            <person name="Luo G."/>
            <person name="Jiang Y."/>
            <person name="Liu J."/>
            <person name="Wang Z."/>
            <person name="Sha Y."/>
            <person name="Zhang B."/>
            <person name="Wu H."/>
            <person name="Tang D."/>
            <person name="Shen Q."/>
            <person name="Xue P."/>
            <person name="Zou S."/>
            <person name="Wang X."/>
            <person name="Liu X."/>
            <person name="Wang F."/>
            <person name="Yang Y."/>
            <person name="An X."/>
            <person name="Dong Z."/>
            <person name="Zhang K."/>
            <person name="Zhang X."/>
            <person name="Luo M.C."/>
            <person name="Dvorak J."/>
            <person name="Tong Y."/>
            <person name="Wang J."/>
            <person name="Yang H."/>
            <person name="Li Z."/>
            <person name="Wang D."/>
            <person name="Zhang A."/>
            <person name="Wang J."/>
        </authorList>
    </citation>
    <scope>NUCLEOTIDE SEQUENCE</scope>
</reference>
<organism evidence="1">
    <name type="scientific">Triticum urartu</name>
    <name type="common">Red wild einkorn</name>
    <name type="synonym">Crithodium urartu</name>
    <dbReference type="NCBI Taxonomy" id="4572"/>
    <lineage>
        <taxon>Eukaryota</taxon>
        <taxon>Viridiplantae</taxon>
        <taxon>Streptophyta</taxon>
        <taxon>Embryophyta</taxon>
        <taxon>Tracheophyta</taxon>
        <taxon>Spermatophyta</taxon>
        <taxon>Magnoliopsida</taxon>
        <taxon>Liliopsida</taxon>
        <taxon>Poales</taxon>
        <taxon>Poaceae</taxon>
        <taxon>BOP clade</taxon>
        <taxon>Pooideae</taxon>
        <taxon>Triticodae</taxon>
        <taxon>Triticeae</taxon>
        <taxon>Triticinae</taxon>
        <taxon>Triticum</taxon>
    </lineage>
</organism>
<evidence type="ECO:0000313" key="1">
    <source>
        <dbReference type="EMBL" id="EMS63463.1"/>
    </source>
</evidence>
<gene>
    <name evidence="1" type="ORF">TRIUR3_00564</name>
</gene>
<dbReference type="EMBL" id="KD069054">
    <property type="protein sequence ID" value="EMS63463.1"/>
    <property type="molecule type" value="Genomic_DNA"/>
</dbReference>
<dbReference type="AlphaFoldDB" id="M7ZJR0"/>